<feature type="transmembrane region" description="Helical" evidence="1">
    <location>
        <begin position="64"/>
        <end position="82"/>
    </location>
</feature>
<evidence type="ECO:0000313" key="3">
    <source>
        <dbReference type="EMBL" id="MEX1666132.1"/>
    </source>
</evidence>
<sequence length="246" mass="27994">MSLLVLCIFLSAMTSFKAVIPEINSFSWDPLLADVDNIIHGGFAPWELIHPLVSWALITRIVDIVYGLWFIVMMTFVVWFLFSSNNDVLRKRFMSSYILCWIINGSALAVLFSSVGPAFYAQAYPDLINPFYALMNYLHSSNVEYPILALQAQEQLWTLYQNSTLSPAAGISSMPSMHVSVATLILIISWRTKRVMPRIFSSVFFVMILIGSVHLAWHYAIDGYLAIMVTVLVWKCSQYLTRNMPE</sequence>
<dbReference type="Proteomes" id="UP001557484">
    <property type="component" value="Unassembled WGS sequence"/>
</dbReference>
<dbReference type="Pfam" id="PF14378">
    <property type="entry name" value="PAP2_3"/>
    <property type="match status" value="1"/>
</dbReference>
<keyword evidence="1" id="KW-0812">Transmembrane</keyword>
<evidence type="ECO:0000256" key="1">
    <source>
        <dbReference type="SAM" id="Phobius"/>
    </source>
</evidence>
<dbReference type="EMBL" id="JBFRYB010000001">
    <property type="protein sequence ID" value="MEX1666132.1"/>
    <property type="molecule type" value="Genomic_DNA"/>
</dbReference>
<reference evidence="3 4" key="1">
    <citation type="journal article" date="2011" name="Int. J. Syst. Evol. Microbiol.">
        <title>Zhongshania antarctica gen. nov., sp. nov. and Zhongshania guokunii sp. nov., gammaproteobacteria respectively isolated from coastal attached (fast) ice and surface seawater of the Antarctic.</title>
        <authorList>
            <person name="Li H.J."/>
            <person name="Zhang X.Y."/>
            <person name="Chen C.X."/>
            <person name="Zhang Y.J."/>
            <person name="Gao Z.M."/>
            <person name="Yu Y."/>
            <person name="Chen X.L."/>
            <person name="Chen B."/>
            <person name="Zhang Y.Z."/>
        </authorList>
    </citation>
    <scope>NUCLEOTIDE SEQUENCE [LARGE SCALE GENOMIC DNA]</scope>
    <source>
        <strain evidence="3 4">R06B22</strain>
    </source>
</reference>
<gene>
    <name evidence="3" type="ORF">AB4875_11605</name>
</gene>
<comment type="caution">
    <text evidence="3">The sequence shown here is derived from an EMBL/GenBank/DDBJ whole genome shotgun (WGS) entry which is preliminary data.</text>
</comment>
<keyword evidence="1" id="KW-0472">Membrane</keyword>
<feature type="transmembrane region" description="Helical" evidence="1">
    <location>
        <begin position="199"/>
        <end position="217"/>
    </location>
</feature>
<organism evidence="3 4">
    <name type="scientific">Zhongshania arctica</name>
    <dbReference type="NCBI Taxonomy" id="3238302"/>
    <lineage>
        <taxon>Bacteria</taxon>
        <taxon>Pseudomonadati</taxon>
        <taxon>Pseudomonadota</taxon>
        <taxon>Gammaproteobacteria</taxon>
        <taxon>Cellvibrionales</taxon>
        <taxon>Spongiibacteraceae</taxon>
        <taxon>Zhongshania</taxon>
    </lineage>
</organism>
<keyword evidence="4" id="KW-1185">Reference proteome</keyword>
<protein>
    <submittedName>
        <fullName evidence="3">Phosphatase PAP2 family protein</fullName>
    </submittedName>
</protein>
<keyword evidence="1" id="KW-1133">Transmembrane helix</keyword>
<feature type="transmembrane region" description="Helical" evidence="1">
    <location>
        <begin position="165"/>
        <end position="187"/>
    </location>
</feature>
<accession>A0ABV3TY84</accession>
<dbReference type="InterPro" id="IPR026841">
    <property type="entry name" value="Aur1/Ipt1"/>
</dbReference>
<feature type="transmembrane region" description="Helical" evidence="1">
    <location>
        <begin position="94"/>
        <end position="120"/>
    </location>
</feature>
<name>A0ABV3TY84_9GAMM</name>
<evidence type="ECO:0000313" key="4">
    <source>
        <dbReference type="Proteomes" id="UP001557484"/>
    </source>
</evidence>
<dbReference type="RefSeq" id="WP_368376217.1">
    <property type="nucleotide sequence ID" value="NZ_JBFRYB010000001.1"/>
</dbReference>
<proteinExistence type="predicted"/>
<evidence type="ECO:0000259" key="2">
    <source>
        <dbReference type="Pfam" id="PF14378"/>
    </source>
</evidence>
<feature type="domain" description="Inositolphosphotransferase Aur1/Ipt1" evidence="2">
    <location>
        <begin position="52"/>
        <end position="233"/>
    </location>
</feature>